<accession>A0A239AXK1</accession>
<proteinExistence type="predicted"/>
<dbReference type="AlphaFoldDB" id="A0A239AXK1"/>
<protein>
    <submittedName>
        <fullName evidence="1">Uncharacterized protein</fullName>
    </submittedName>
</protein>
<sequence length="101" mass="10901">MCGVACGASSGGQALEDFDRSSITADAYAVARRNCTAILVGRDHARHRKLTRDHSGVTEHAAMSTIRALRMNMIDNQRGLAVSALEPDFCHVRRVLTSATC</sequence>
<evidence type="ECO:0000313" key="1">
    <source>
        <dbReference type="EMBL" id="SNR99708.1"/>
    </source>
</evidence>
<evidence type="ECO:0000313" key="2">
    <source>
        <dbReference type="Proteomes" id="UP000198348"/>
    </source>
</evidence>
<organism evidence="1 2">
    <name type="scientific">Haloechinothrix alba</name>
    <dbReference type="NCBI Taxonomy" id="664784"/>
    <lineage>
        <taxon>Bacteria</taxon>
        <taxon>Bacillati</taxon>
        <taxon>Actinomycetota</taxon>
        <taxon>Actinomycetes</taxon>
        <taxon>Pseudonocardiales</taxon>
        <taxon>Pseudonocardiaceae</taxon>
        <taxon>Haloechinothrix</taxon>
    </lineage>
</organism>
<keyword evidence="2" id="KW-1185">Reference proteome</keyword>
<gene>
    <name evidence="1" type="ORF">SAMN06265360_1651</name>
</gene>
<name>A0A239AXK1_9PSEU</name>
<dbReference type="Proteomes" id="UP000198348">
    <property type="component" value="Unassembled WGS sequence"/>
</dbReference>
<reference evidence="1 2" key="1">
    <citation type="submission" date="2017-06" db="EMBL/GenBank/DDBJ databases">
        <authorList>
            <person name="Kim H.J."/>
            <person name="Triplett B.A."/>
        </authorList>
    </citation>
    <scope>NUCLEOTIDE SEQUENCE [LARGE SCALE GENOMIC DNA]</scope>
    <source>
        <strain evidence="1 2">DSM 45207</strain>
    </source>
</reference>
<dbReference type="EMBL" id="FZNW01000065">
    <property type="protein sequence ID" value="SNR99708.1"/>
    <property type="molecule type" value="Genomic_DNA"/>
</dbReference>